<dbReference type="GO" id="GO:0046872">
    <property type="term" value="F:metal ion binding"/>
    <property type="evidence" value="ECO:0007669"/>
    <property type="project" value="UniProtKB-KW"/>
</dbReference>
<sequence>MRIAGLRTPDGLRVGIGVGDLVVRADVLGLHAGPVAAATLPPAERERWQAAAAARAAAGPDGDVVQPLDEAPLGPPVWPVPKMICLALNYRAHAQEGGFTPPARPVTFLKGPNTLTGHGCDVVVPPLTRRIDHEGELAVVIGRRSRNLTGLTWREAVAGYTICNDLTARDLQLDDIEARHPWDLSKSIDGYGPLGPWLVTADEVPDPQALDLEVRVDGEPRQRGGTDQMIFGVGELLTRLSAVMTLEPGDVIATGTPDGIGPVPDGSTVEVRVGDLGVLRNRVVFAPAGPTEPGAPAATVPAEAVTTGGRVVRS</sequence>
<dbReference type="RefSeq" id="WP_245719161.1">
    <property type="nucleotide sequence ID" value="NZ_FMHV01000002.1"/>
</dbReference>
<dbReference type="Pfam" id="PF01557">
    <property type="entry name" value="FAA_hydrolase"/>
    <property type="match status" value="1"/>
</dbReference>
<protein>
    <submittedName>
        <fullName evidence="3">2-keto-4-pentenoate hydratase/2-oxohepta-3-ene-1,7-dioic acid hydratase (Catechol pathway)</fullName>
    </submittedName>
</protein>
<evidence type="ECO:0000313" key="4">
    <source>
        <dbReference type="Proteomes" id="UP000199413"/>
    </source>
</evidence>
<dbReference type="Proteomes" id="UP000199413">
    <property type="component" value="Unassembled WGS sequence"/>
</dbReference>
<proteinExistence type="predicted"/>
<organism evidence="3 4">
    <name type="scientific">Micromonospora rhizosphaerae</name>
    <dbReference type="NCBI Taxonomy" id="568872"/>
    <lineage>
        <taxon>Bacteria</taxon>
        <taxon>Bacillati</taxon>
        <taxon>Actinomycetota</taxon>
        <taxon>Actinomycetes</taxon>
        <taxon>Micromonosporales</taxon>
        <taxon>Micromonosporaceae</taxon>
        <taxon>Micromonospora</taxon>
    </lineage>
</organism>
<dbReference type="Gene3D" id="3.90.850.10">
    <property type="entry name" value="Fumarylacetoacetase-like, C-terminal domain"/>
    <property type="match status" value="1"/>
</dbReference>
<dbReference type="FunFam" id="3.90.850.10:FF:000002">
    <property type="entry name" value="2-hydroxyhepta-2,4-diene-1,7-dioate isomerase"/>
    <property type="match status" value="1"/>
</dbReference>
<dbReference type="InterPro" id="IPR011234">
    <property type="entry name" value="Fumarylacetoacetase-like_C"/>
</dbReference>
<evidence type="ECO:0000313" key="3">
    <source>
        <dbReference type="EMBL" id="SCL26653.1"/>
    </source>
</evidence>
<dbReference type="PANTHER" id="PTHR11820">
    <property type="entry name" value="ACYLPYRUVASE"/>
    <property type="match status" value="1"/>
</dbReference>
<evidence type="ECO:0000256" key="1">
    <source>
        <dbReference type="ARBA" id="ARBA00022723"/>
    </source>
</evidence>
<keyword evidence="4" id="KW-1185">Reference proteome</keyword>
<feature type="domain" description="Fumarylacetoacetase-like C-terminal" evidence="2">
    <location>
        <begin position="82"/>
        <end position="284"/>
    </location>
</feature>
<evidence type="ECO:0000259" key="2">
    <source>
        <dbReference type="Pfam" id="PF01557"/>
    </source>
</evidence>
<accession>A0A1C6SB07</accession>
<dbReference type="GO" id="GO:0019752">
    <property type="term" value="P:carboxylic acid metabolic process"/>
    <property type="evidence" value="ECO:0007669"/>
    <property type="project" value="UniProtKB-ARBA"/>
</dbReference>
<dbReference type="InterPro" id="IPR036663">
    <property type="entry name" value="Fumarylacetoacetase_C_sf"/>
</dbReference>
<gene>
    <name evidence="3" type="ORF">GA0070624_3348</name>
</gene>
<name>A0A1C6SB07_9ACTN</name>
<dbReference type="GO" id="GO:0016853">
    <property type="term" value="F:isomerase activity"/>
    <property type="evidence" value="ECO:0007669"/>
    <property type="project" value="UniProtKB-ARBA"/>
</dbReference>
<reference evidence="4" key="1">
    <citation type="submission" date="2016-06" db="EMBL/GenBank/DDBJ databases">
        <authorList>
            <person name="Varghese N."/>
            <person name="Submissions Spin"/>
        </authorList>
    </citation>
    <scope>NUCLEOTIDE SEQUENCE [LARGE SCALE GENOMIC DNA]</scope>
    <source>
        <strain evidence="4">DSM 45431</strain>
    </source>
</reference>
<dbReference type="AlphaFoldDB" id="A0A1C6SB07"/>
<dbReference type="STRING" id="568872.GA0070624_3348"/>
<dbReference type="SUPFAM" id="SSF56529">
    <property type="entry name" value="FAH"/>
    <property type="match status" value="1"/>
</dbReference>
<dbReference type="EMBL" id="FMHV01000002">
    <property type="protein sequence ID" value="SCL26653.1"/>
    <property type="molecule type" value="Genomic_DNA"/>
</dbReference>
<keyword evidence="1" id="KW-0479">Metal-binding</keyword>